<proteinExistence type="predicted"/>
<accession>W7UWV2</accession>
<sequence>MKLSKPVILLFSAIFLMCGGWNSINYDLWR</sequence>
<evidence type="ECO:0000313" key="3">
    <source>
        <dbReference type="Proteomes" id="UP000019365"/>
    </source>
</evidence>
<name>W7UWV2_RUMFL</name>
<comment type="caution">
    <text evidence="2">The sequence shown here is derived from an EMBL/GenBank/DDBJ whole genome shotgun (WGS) entry which is preliminary data.</text>
</comment>
<dbReference type="EMBL" id="ATAX01000028">
    <property type="protein sequence ID" value="EWM53125.1"/>
    <property type="molecule type" value="Genomic_DNA"/>
</dbReference>
<keyword evidence="3" id="KW-1185">Reference proteome</keyword>
<keyword evidence="1" id="KW-1133">Transmembrane helix</keyword>
<keyword evidence="1" id="KW-0812">Transmembrane</keyword>
<reference evidence="2 3" key="1">
    <citation type="journal article" date="2014" name="PLoS ONE">
        <title>Rumen cellulosomics: divergent fiber-degrading strategies revealed by comparative genome-wide analysis of six ruminococcal strains.</title>
        <authorList>
            <person name="Dassa B."/>
            <person name="Borovok I."/>
            <person name="Ruimy-Israeli V."/>
            <person name="Lamed R."/>
            <person name="Flint H.J."/>
            <person name="Duncan S.H."/>
            <person name="Henrissat B."/>
            <person name="Coutinho P."/>
            <person name="Morrison M."/>
            <person name="Mosoni P."/>
            <person name="Yeoman C.J."/>
            <person name="White B.A."/>
            <person name="Bayer E.A."/>
        </authorList>
    </citation>
    <scope>NUCLEOTIDE SEQUENCE [LARGE SCALE GENOMIC DNA]</scope>
    <source>
        <strain evidence="2 3">007c</strain>
    </source>
</reference>
<evidence type="ECO:0000256" key="1">
    <source>
        <dbReference type="SAM" id="Phobius"/>
    </source>
</evidence>
<protein>
    <submittedName>
        <fullName evidence="2">Uncharacterized protein</fullName>
    </submittedName>
</protein>
<dbReference type="AlphaFoldDB" id="W7UWV2"/>
<gene>
    <name evidence="2" type="ORF">RF007C_16060</name>
</gene>
<evidence type="ECO:0000313" key="2">
    <source>
        <dbReference type="EMBL" id="EWM53125.1"/>
    </source>
</evidence>
<feature type="transmembrane region" description="Helical" evidence="1">
    <location>
        <begin position="7"/>
        <end position="24"/>
    </location>
</feature>
<organism evidence="2 3">
    <name type="scientific">Ruminococcus flavefaciens 007c</name>
    <dbReference type="NCBI Taxonomy" id="1341157"/>
    <lineage>
        <taxon>Bacteria</taxon>
        <taxon>Bacillati</taxon>
        <taxon>Bacillota</taxon>
        <taxon>Clostridia</taxon>
        <taxon>Eubacteriales</taxon>
        <taxon>Oscillospiraceae</taxon>
        <taxon>Ruminococcus</taxon>
    </lineage>
</organism>
<keyword evidence="1" id="KW-0472">Membrane</keyword>
<dbReference type="Proteomes" id="UP000019365">
    <property type="component" value="Unassembled WGS sequence"/>
</dbReference>